<comment type="similarity">
    <text evidence="2">Belongs to the peptidase S16 family.</text>
</comment>
<dbReference type="Pfam" id="PF20437">
    <property type="entry name" value="LonC_helical"/>
    <property type="match status" value="1"/>
</dbReference>
<keyword evidence="2" id="KW-0378">Hydrolase</keyword>
<dbReference type="PANTHER" id="PTHR10046">
    <property type="entry name" value="ATP DEPENDENT LON PROTEASE FAMILY MEMBER"/>
    <property type="match status" value="1"/>
</dbReference>
<organism evidence="4 5">
    <name type="scientific">Prosthecochloris aestuarii (strain DSM 271 / SK 413)</name>
    <dbReference type="NCBI Taxonomy" id="290512"/>
    <lineage>
        <taxon>Bacteria</taxon>
        <taxon>Pseudomonadati</taxon>
        <taxon>Chlorobiota</taxon>
        <taxon>Chlorobiia</taxon>
        <taxon>Chlorobiales</taxon>
        <taxon>Chlorobiaceae</taxon>
        <taxon>Prosthecochloris</taxon>
    </lineage>
</organism>
<dbReference type="PRINTS" id="PR00830">
    <property type="entry name" value="ENDOLAPTASE"/>
</dbReference>
<dbReference type="AlphaFoldDB" id="B4S4N6"/>
<evidence type="ECO:0000256" key="2">
    <source>
        <dbReference type="PROSITE-ProRule" id="PRU01122"/>
    </source>
</evidence>
<dbReference type="Pfam" id="PF13654">
    <property type="entry name" value="AAA_32"/>
    <property type="match status" value="1"/>
</dbReference>
<dbReference type="PROSITE" id="PS51786">
    <property type="entry name" value="LON_PROTEOLYTIC"/>
    <property type="match status" value="1"/>
</dbReference>
<name>B4S4N6_PROA2</name>
<dbReference type="EMBL" id="CP001108">
    <property type="protein sequence ID" value="ACF46932.1"/>
    <property type="molecule type" value="Genomic_DNA"/>
</dbReference>
<keyword evidence="5" id="KW-1185">Reference proteome</keyword>
<feature type="active site" evidence="2">
    <location>
        <position position="658"/>
    </location>
</feature>
<dbReference type="Gene3D" id="1.10.8.60">
    <property type="match status" value="1"/>
</dbReference>
<dbReference type="GO" id="GO:0006508">
    <property type="term" value="P:proteolysis"/>
    <property type="evidence" value="ECO:0007669"/>
    <property type="project" value="UniProtKB-KW"/>
</dbReference>
<dbReference type="InterPro" id="IPR046843">
    <property type="entry name" value="LonB_AAA-LID"/>
</dbReference>
<evidence type="ECO:0000256" key="1">
    <source>
        <dbReference type="ARBA" id="ARBA00022670"/>
    </source>
</evidence>
<dbReference type="GO" id="GO:0004176">
    <property type="term" value="F:ATP-dependent peptidase activity"/>
    <property type="evidence" value="ECO:0007669"/>
    <property type="project" value="UniProtKB-UniRule"/>
</dbReference>
<dbReference type="InterPro" id="IPR014721">
    <property type="entry name" value="Ribsml_uS5_D2-typ_fold_subgr"/>
</dbReference>
<comment type="catalytic activity">
    <reaction evidence="2">
        <text>Hydrolysis of proteins in presence of ATP.</text>
        <dbReference type="EC" id="3.4.21.53"/>
    </reaction>
</comment>
<dbReference type="GO" id="GO:0004252">
    <property type="term" value="F:serine-type endopeptidase activity"/>
    <property type="evidence" value="ECO:0007669"/>
    <property type="project" value="UniProtKB-UniRule"/>
</dbReference>
<dbReference type="InterPro" id="IPR027065">
    <property type="entry name" value="Lon_Prtase"/>
</dbReference>
<dbReference type="Gene3D" id="3.30.230.10">
    <property type="match status" value="1"/>
</dbReference>
<dbReference type="Pfam" id="PF05362">
    <property type="entry name" value="Lon_C"/>
    <property type="match status" value="1"/>
</dbReference>
<evidence type="ECO:0000313" key="4">
    <source>
        <dbReference type="EMBL" id="ACF46932.1"/>
    </source>
</evidence>
<reference evidence="4" key="1">
    <citation type="submission" date="2008-06" db="EMBL/GenBank/DDBJ databases">
        <title>Complete sequence of chromosome of Prosthecochloris aestuarii DSM 271.</title>
        <authorList>
            <consortium name="US DOE Joint Genome Institute"/>
            <person name="Lucas S."/>
            <person name="Copeland A."/>
            <person name="Lapidus A."/>
            <person name="Glavina del Rio T."/>
            <person name="Dalin E."/>
            <person name="Tice H."/>
            <person name="Bruce D."/>
            <person name="Goodwin L."/>
            <person name="Pitluck S."/>
            <person name="Schmutz J."/>
            <person name="Larimer F."/>
            <person name="Land M."/>
            <person name="Hauser L."/>
            <person name="Kyrpides N."/>
            <person name="Anderson I."/>
            <person name="Liu Z."/>
            <person name="Li T."/>
            <person name="Zhao F."/>
            <person name="Overmann J."/>
            <person name="Bryant D.A."/>
            <person name="Richardson P."/>
        </authorList>
    </citation>
    <scope>NUCLEOTIDE SEQUENCE [LARGE SCALE GENOMIC DNA]</scope>
    <source>
        <strain evidence="4">DSM 271</strain>
    </source>
</reference>
<accession>B4S4N6</accession>
<dbReference type="Pfam" id="PF20436">
    <property type="entry name" value="LonB_AAA-LID"/>
    <property type="match status" value="1"/>
</dbReference>
<keyword evidence="2" id="KW-0720">Serine protease</keyword>
<dbReference type="HOGENOM" id="CLU_014785_0_1_10"/>
<dbReference type="EC" id="3.4.21.53" evidence="2"/>
<gene>
    <name evidence="4" type="ordered locus">Paes_1920</name>
</gene>
<dbReference type="Gene3D" id="3.40.50.300">
    <property type="entry name" value="P-loop containing nucleotide triphosphate hydrolases"/>
    <property type="match status" value="2"/>
</dbReference>
<keyword evidence="1 2" id="KW-0645">Protease</keyword>
<evidence type="ECO:0000259" key="3">
    <source>
        <dbReference type="PROSITE" id="PS51786"/>
    </source>
</evidence>
<dbReference type="InterPro" id="IPR046844">
    <property type="entry name" value="Lon-like_helical"/>
</dbReference>
<feature type="domain" description="Lon proteolytic" evidence="3">
    <location>
        <begin position="568"/>
        <end position="763"/>
    </location>
</feature>
<dbReference type="GO" id="GO:0030163">
    <property type="term" value="P:protein catabolic process"/>
    <property type="evidence" value="ECO:0007669"/>
    <property type="project" value="InterPro"/>
</dbReference>
<sequence length="808" mass="89737">MSLPAPLNADTLYKHCDAEQFSFSTTEELEDKPQSAGQERAIEAIRFSIGMKHDGFNLFALGPGGTGKQTAIELYLKTTAPAEKVPDDWCYVYNFLKPRQPAAISMPPGKACALSKDMDLLIEELITSIPAAFNSEEYQEQEKAIKEEFQDKESSAIEALEKKAADNNIAVIRTPSGFAFAPIRKGEVLKSEEFLRLKPDEKEDIEREIAVLKESMQSIMMQIPKWQREGQEKLKELNQQVAGLAIRPVISELKTKYREIAAIATYLEAAEKDIIDNFEQFLAREDQMQEILPVPAAIKGSRKKQFHRYRVNVIVDNGDTNGAPVVYEDKPSCQNLLGDIEHISQMGTLVTDFTLIKSGALHKANGGYLILDARRLLLEPLAYEALKKAIRTRQIRIESLAQLYSLISTVSLEPEPLALDIKVILLGERHLYYLLSAYDPDFRELFKVAADFDDTMERSEPAANSYANILAGIVRKGNLRHLDRHAVARVIEYGARISGDANRLSTHLQSLADLVHEADFFAGEDNSAHIGRNHIQKAIDAKRYRAGRIPERIRTSMMEKTILIDTDSEKTGQINGLAVYLLGDQSFGHPSRITAQIRMGKGEVIDIEREVEMGGPIHSKGVLILTGFLGGRFGVDQPLSLSATLVFEQSYSGIEGDSASSAELYALLSALSDIPIRQWLAVTGSVNQHGEVQAIGGVNEKIEGFFDLCNARGLSGKEGVLIPASNTRHLMLREDVVEAVRDNRFHIYPVTHIDEGIEILTGKSAGKADENNVWQEGSINARIVARLKEIAEKQKAFSALSQKHSNNE</sequence>
<dbReference type="InterPro" id="IPR027417">
    <property type="entry name" value="P-loop_NTPase"/>
</dbReference>
<dbReference type="STRING" id="290512.Paes_1920"/>
<dbReference type="RefSeq" id="WP_012506465.1">
    <property type="nucleotide sequence ID" value="NC_011059.1"/>
</dbReference>
<dbReference type="GO" id="GO:0005524">
    <property type="term" value="F:ATP binding"/>
    <property type="evidence" value="ECO:0007669"/>
    <property type="project" value="InterPro"/>
</dbReference>
<dbReference type="KEGG" id="paa:Paes_1920"/>
<feature type="active site" evidence="2">
    <location>
        <position position="701"/>
    </location>
</feature>
<dbReference type="InterPro" id="IPR041699">
    <property type="entry name" value="AAA_32"/>
</dbReference>
<proteinExistence type="inferred from homology"/>
<dbReference type="InterPro" id="IPR008269">
    <property type="entry name" value="Lon_proteolytic"/>
</dbReference>
<dbReference type="SUPFAM" id="SSF52540">
    <property type="entry name" value="P-loop containing nucleoside triphosphate hydrolases"/>
    <property type="match status" value="1"/>
</dbReference>
<dbReference type="Proteomes" id="UP000002725">
    <property type="component" value="Chromosome"/>
</dbReference>
<evidence type="ECO:0000313" key="5">
    <source>
        <dbReference type="Proteomes" id="UP000002725"/>
    </source>
</evidence>
<dbReference type="SUPFAM" id="SSF54211">
    <property type="entry name" value="Ribosomal protein S5 domain 2-like"/>
    <property type="match status" value="1"/>
</dbReference>
<protein>
    <recommendedName>
        <fullName evidence="2">endopeptidase La</fullName>
        <ecNumber evidence="2">3.4.21.53</ecNumber>
    </recommendedName>
</protein>
<dbReference type="eggNOG" id="COG1067">
    <property type="taxonomic scope" value="Bacteria"/>
</dbReference>
<dbReference type="InterPro" id="IPR020568">
    <property type="entry name" value="Ribosomal_Su5_D2-typ_SF"/>
</dbReference>